<dbReference type="InterPro" id="IPR036400">
    <property type="entry name" value="Cyt_B5-like_heme/steroid_sf"/>
</dbReference>
<dbReference type="InterPro" id="IPR001199">
    <property type="entry name" value="Cyt_B5-like_heme/steroid-bd"/>
</dbReference>
<evidence type="ECO:0000259" key="7">
    <source>
        <dbReference type="PROSITE" id="PS50255"/>
    </source>
</evidence>
<evidence type="ECO:0000313" key="9">
    <source>
        <dbReference type="Proteomes" id="UP000005225"/>
    </source>
</evidence>
<dbReference type="PANTHER" id="PTHR19353:SF22">
    <property type="entry name" value="FATTY ACID DESATURASE 2-LIKE PROTEIN FADS2B-RELATED"/>
    <property type="match status" value="1"/>
</dbReference>
<keyword evidence="5" id="KW-0443">Lipid metabolism</keyword>
<evidence type="ECO:0000256" key="1">
    <source>
        <dbReference type="ARBA" id="ARBA00004477"/>
    </source>
</evidence>
<dbReference type="AlphaFoldDB" id="H0XYB0"/>
<dbReference type="PANTHER" id="PTHR19353">
    <property type="entry name" value="FATTY ACID DESATURASE 2"/>
    <property type="match status" value="1"/>
</dbReference>
<dbReference type="InParanoid" id="H0XYB0"/>
<dbReference type="OMA" id="LESRWIV"/>
<dbReference type="InterPro" id="IPR012171">
    <property type="entry name" value="Fatty_acid_desaturase"/>
</dbReference>
<organism evidence="8 9">
    <name type="scientific">Otolemur garnettii</name>
    <name type="common">Small-eared galago</name>
    <name type="synonym">Garnett's greater bushbaby</name>
    <dbReference type="NCBI Taxonomy" id="30611"/>
    <lineage>
        <taxon>Eukaryota</taxon>
        <taxon>Metazoa</taxon>
        <taxon>Chordata</taxon>
        <taxon>Craniata</taxon>
        <taxon>Vertebrata</taxon>
        <taxon>Euteleostomi</taxon>
        <taxon>Mammalia</taxon>
        <taxon>Eutheria</taxon>
        <taxon>Euarchontoglires</taxon>
        <taxon>Primates</taxon>
        <taxon>Strepsirrhini</taxon>
        <taxon>Lorisiformes</taxon>
        <taxon>Galagidae</taxon>
        <taxon>Otolemur</taxon>
    </lineage>
</organism>
<evidence type="ECO:0000313" key="8">
    <source>
        <dbReference type="Ensembl" id="ENSOGAP00000021103.1"/>
    </source>
</evidence>
<dbReference type="GO" id="GO:0006636">
    <property type="term" value="P:unsaturated fatty acid biosynthetic process"/>
    <property type="evidence" value="ECO:0007669"/>
    <property type="project" value="UniProtKB-UniPathway"/>
</dbReference>
<evidence type="ECO:0000256" key="5">
    <source>
        <dbReference type="ARBA" id="ARBA00023098"/>
    </source>
</evidence>
<reference evidence="9" key="1">
    <citation type="submission" date="2011-03" db="EMBL/GenBank/DDBJ databases">
        <title>Version 3 of the genome sequence of Otolemur garnettii (Bushbaby).</title>
        <authorList>
            <consortium name="The Broad Institute Genome Sequencing Platform"/>
            <person name="Di Palma F."/>
            <person name="Johnson J."/>
            <person name="Lander E.S."/>
            <person name="Lindblad-Toh K."/>
            <person name="Jaffe D.B."/>
            <person name="Gnerre S."/>
            <person name="MacCallum I."/>
            <person name="Przybylski D."/>
            <person name="Ribeiro F.J."/>
            <person name="Burton J.N."/>
            <person name="Walker B.J."/>
            <person name="Sharpe T."/>
            <person name="Hall G."/>
        </authorList>
    </citation>
    <scope>NUCLEOTIDE SEQUENCE [LARGE SCALE GENOMIC DNA]</scope>
</reference>
<accession>H0XYB0</accession>
<proteinExistence type="predicted"/>
<protein>
    <recommendedName>
        <fullName evidence="7">Cytochrome b5 heme-binding domain-containing protein</fullName>
    </recommendedName>
</protein>
<feature type="domain" description="Cytochrome b5 heme-binding" evidence="7">
    <location>
        <begin position="24"/>
        <end position="101"/>
    </location>
</feature>
<dbReference type="SMART" id="SM01117">
    <property type="entry name" value="Cyt-b5"/>
    <property type="match status" value="1"/>
</dbReference>
<dbReference type="EMBL" id="AAQR03179590">
    <property type="status" value="NOT_ANNOTATED_CDS"/>
    <property type="molecule type" value="Genomic_DNA"/>
</dbReference>
<sequence length="459" mass="53431">AGAGAEVCAKQEASGKRAVPGRSLNTYSWQEVQRHNREADQWLVIDRKVYSVTGWADRHPGGRRVLKHYAGEDATDAFRAVHLDLDLVQLYLKPLLFGELAAGEPSQERNKNLSEVNVSSFYMWRSSSSFKSCFNANLGVFFLHLARVLTLEVLAWLILYQFGSGWRVTILISFLLTISQQDMEKREAWHEHDKGHCSTFKKSKWNHLLHKFVMGHLKETVSKGRWDSHQRTETGSRPQVTTAPRRNMLKILVLTRLDPLSTSVRWEKCFPMHSEMPQKKEQIEILGGIPFTSCLKIHMFWSLHNKRTLLKTNHETSVYILYFCVILKFKWIPHSLFIYPPGSCFSLRLYFWIRSYESLCSMSHSMTQQWGQAQVLAICNIEQSFFNDRFTGHVTFHIKHHLFPTMPRHNYHKVAPLMRSLCAKHRLRYVNNPMLKAFGDIPQALKKSTALWKEAYYET</sequence>
<dbReference type="GO" id="GO:0005789">
    <property type="term" value="C:endoplasmic reticulum membrane"/>
    <property type="evidence" value="ECO:0007669"/>
    <property type="project" value="UniProtKB-SubCell"/>
</dbReference>
<dbReference type="HOGENOM" id="CLU_016265_0_1_1"/>
<keyword evidence="4" id="KW-0276">Fatty acid metabolism</keyword>
<comment type="pathway">
    <text evidence="2">Lipid metabolism; polyunsaturated fatty acid biosynthesis.</text>
</comment>
<dbReference type="SUPFAM" id="SSF55856">
    <property type="entry name" value="Cytochrome b5-like heme/steroid binding domain"/>
    <property type="match status" value="1"/>
</dbReference>
<dbReference type="GeneTree" id="ENSGT00950000182990"/>
<comment type="subcellular location">
    <subcellularLocation>
        <location evidence="1">Endoplasmic reticulum membrane</location>
        <topology evidence="1">Multi-pass membrane protein</topology>
    </subcellularLocation>
</comment>
<dbReference type="STRING" id="30611.ENSOGAP00000021103"/>
<evidence type="ECO:0000256" key="4">
    <source>
        <dbReference type="ARBA" id="ARBA00022832"/>
    </source>
</evidence>
<keyword evidence="6" id="KW-0275">Fatty acid biosynthesis</keyword>
<dbReference type="Pfam" id="PF00487">
    <property type="entry name" value="FA_desaturase"/>
    <property type="match status" value="1"/>
</dbReference>
<dbReference type="eggNOG" id="KOG4232">
    <property type="taxonomic scope" value="Eukaryota"/>
</dbReference>
<reference evidence="8" key="3">
    <citation type="submission" date="2025-09" db="UniProtKB">
        <authorList>
            <consortium name="Ensembl"/>
        </authorList>
    </citation>
    <scope>IDENTIFICATION</scope>
</reference>
<dbReference type="Gene3D" id="3.10.120.10">
    <property type="entry name" value="Cytochrome b5-like heme/steroid binding domain"/>
    <property type="match status" value="1"/>
</dbReference>
<evidence type="ECO:0000256" key="3">
    <source>
        <dbReference type="ARBA" id="ARBA00022516"/>
    </source>
</evidence>
<dbReference type="Ensembl" id="ENSOGAT00000028332.1">
    <property type="protein sequence ID" value="ENSOGAP00000021103.1"/>
    <property type="gene ID" value="ENSOGAG00000027588.1"/>
</dbReference>
<dbReference type="Pfam" id="PF00173">
    <property type="entry name" value="Cyt-b5"/>
    <property type="match status" value="1"/>
</dbReference>
<dbReference type="Proteomes" id="UP000005225">
    <property type="component" value="Unassembled WGS sequence"/>
</dbReference>
<reference evidence="8" key="2">
    <citation type="submission" date="2025-08" db="UniProtKB">
        <authorList>
            <consortium name="Ensembl"/>
        </authorList>
    </citation>
    <scope>IDENTIFICATION</scope>
</reference>
<dbReference type="GO" id="GO:0016717">
    <property type="term" value="F:oxidoreductase activity, acting on paired donors, with oxidation of a pair of donors resulting in the reduction of molecular oxygen to two molecules of water"/>
    <property type="evidence" value="ECO:0007669"/>
    <property type="project" value="TreeGrafter"/>
</dbReference>
<dbReference type="PROSITE" id="PS50255">
    <property type="entry name" value="CYTOCHROME_B5_2"/>
    <property type="match status" value="1"/>
</dbReference>
<keyword evidence="3" id="KW-0444">Lipid biosynthesis</keyword>
<dbReference type="InterPro" id="IPR005804">
    <property type="entry name" value="FA_desaturase_dom"/>
</dbReference>
<evidence type="ECO:0000256" key="6">
    <source>
        <dbReference type="ARBA" id="ARBA00023160"/>
    </source>
</evidence>
<name>H0XYB0_OTOGA</name>
<keyword evidence="9" id="KW-1185">Reference proteome</keyword>
<evidence type="ECO:0000256" key="2">
    <source>
        <dbReference type="ARBA" id="ARBA00005105"/>
    </source>
</evidence>
<dbReference type="UniPathway" id="UPA00658"/>